<dbReference type="GO" id="GO:0046872">
    <property type="term" value="F:metal ion binding"/>
    <property type="evidence" value="ECO:0007669"/>
    <property type="project" value="InterPro"/>
</dbReference>
<dbReference type="InterPro" id="IPR036291">
    <property type="entry name" value="NAD(P)-bd_dom_sf"/>
</dbReference>
<dbReference type="PANTHER" id="PTHR42793:SF4">
    <property type="entry name" value="BLL6376 PROTEIN"/>
    <property type="match status" value="1"/>
</dbReference>
<sequence>MSKTTNIKRLLCPQNIAVVGGAEAAEVIRQSRKTGFKGEIWAVNARRSEIEGVKCVASVNDLPTAPDAAFVAIPREPAISVIKDLEKMGAGGVICYASGFSETSDGQGYHRDLMNSVGDLALVGPNCYGILNYLDGAALWPDHHGGQHVDKGVAIITQSGNIGISLTMQERSLPVSYMISVGNQSVLSIPDYIDALCDDDRVTAIGLHMEGVDDISGFCRAVNKARSKGIPVVALKSGGSDIGAEIALSHTSTLAGSDELYSALFQRIGIARVRTLSEMIETLKLLHVAGPLSGNNISSLSCSGGDAALIADFGSQLGLKFKPIPDVQASQLQKQLGDKVSISNPFDYHTYIWGNIEEKTNCFTRVMQGKYDISLLVLDYPKSDLSEAHEWDIALDAMIAAQKNSGYQAAVLATLPENLPEKARSTLIRNNVVPLQGVEDGLKAISSAAWINARWKELANNNVSSTVRKFSEVENEIVLLDETQAKSILKEHGLPIPRSETVAISEAGFTAERIGFPVVVKAVSADLAHKTEAGGVTLNLQNAEAVTSAAERMAYLSDKVLVESMITDVVAEVIIGVTRDPQFGLSLVIGSGGVWVELLQDSTPLLLPVSRDDIHSSLKKLKLYKLLEGYRGQPAGDIDALIDTILSVADFAFDNESKLAEMDLNPVMVLPKGKGVVIADAMIRISSEERVN</sequence>
<dbReference type="InterPro" id="IPR032875">
    <property type="entry name" value="Succ_CoA_lig_flav_dom"/>
</dbReference>
<evidence type="ECO:0000256" key="1">
    <source>
        <dbReference type="ARBA" id="ARBA00022532"/>
    </source>
</evidence>
<dbReference type="InterPro" id="IPR003781">
    <property type="entry name" value="CoA-bd"/>
</dbReference>
<dbReference type="PANTHER" id="PTHR42793">
    <property type="entry name" value="COA BINDING DOMAIN CONTAINING PROTEIN"/>
    <property type="match status" value="1"/>
</dbReference>
<dbReference type="Gene3D" id="3.40.50.261">
    <property type="entry name" value="Succinyl-CoA synthetase domains"/>
    <property type="match status" value="2"/>
</dbReference>
<dbReference type="PROSITE" id="PS50975">
    <property type="entry name" value="ATP_GRASP"/>
    <property type="match status" value="1"/>
</dbReference>
<dbReference type="OrthoDB" id="9807426at2"/>
<dbReference type="Gene3D" id="3.30.1490.20">
    <property type="entry name" value="ATP-grasp fold, A domain"/>
    <property type="match status" value="1"/>
</dbReference>
<evidence type="ECO:0000313" key="4">
    <source>
        <dbReference type="EMBL" id="KLN59885.1"/>
    </source>
</evidence>
<dbReference type="Pfam" id="PF13380">
    <property type="entry name" value="CoA_binding_2"/>
    <property type="match status" value="1"/>
</dbReference>
<dbReference type="InterPro" id="IPR013815">
    <property type="entry name" value="ATP_grasp_subdomain_1"/>
</dbReference>
<dbReference type="Pfam" id="PF13549">
    <property type="entry name" value="ATP-grasp_5"/>
    <property type="match status" value="1"/>
</dbReference>
<keyword evidence="2" id="KW-0547">Nucleotide-binding</keyword>
<dbReference type="STRING" id="1489064.WH96_15400"/>
<dbReference type="Proteomes" id="UP000035444">
    <property type="component" value="Unassembled WGS sequence"/>
</dbReference>
<keyword evidence="1" id="KW-0816">Tricarboxylic acid cycle</keyword>
<accession>A0A0H2MT62</accession>
<evidence type="ECO:0000313" key="5">
    <source>
        <dbReference type="Proteomes" id="UP000035444"/>
    </source>
</evidence>
<keyword evidence="2" id="KW-0067">ATP-binding</keyword>
<dbReference type="EMBL" id="LAQL01000010">
    <property type="protein sequence ID" value="KLN59885.1"/>
    <property type="molecule type" value="Genomic_DNA"/>
</dbReference>
<gene>
    <name evidence="4" type="ORF">WH96_15400</name>
</gene>
<dbReference type="InterPro" id="IPR011761">
    <property type="entry name" value="ATP-grasp"/>
</dbReference>
<dbReference type="GO" id="GO:0005524">
    <property type="term" value="F:ATP binding"/>
    <property type="evidence" value="ECO:0007669"/>
    <property type="project" value="UniProtKB-UniRule"/>
</dbReference>
<feature type="domain" description="ATP-grasp" evidence="3">
    <location>
        <begin position="486"/>
        <end position="687"/>
    </location>
</feature>
<dbReference type="SUPFAM" id="SSF52210">
    <property type="entry name" value="Succinyl-CoA synthetase domains"/>
    <property type="match status" value="2"/>
</dbReference>
<comment type="caution">
    <text evidence="4">The sequence shown here is derived from an EMBL/GenBank/DDBJ whole genome shotgun (WGS) entry which is preliminary data.</text>
</comment>
<dbReference type="InterPro" id="IPR016102">
    <property type="entry name" value="Succinyl-CoA_synth-like"/>
</dbReference>
<dbReference type="Gene3D" id="3.40.50.720">
    <property type="entry name" value="NAD(P)-binding Rossmann-like Domain"/>
    <property type="match status" value="1"/>
</dbReference>
<proteinExistence type="predicted"/>
<dbReference type="GO" id="GO:0006099">
    <property type="term" value="P:tricarboxylic acid cycle"/>
    <property type="evidence" value="ECO:0007669"/>
    <property type="project" value="UniProtKB-KW"/>
</dbReference>
<evidence type="ECO:0000259" key="3">
    <source>
        <dbReference type="PROSITE" id="PS50975"/>
    </source>
</evidence>
<dbReference type="PATRIC" id="fig|1489064.4.peg.48"/>
<dbReference type="SMART" id="SM00881">
    <property type="entry name" value="CoA_binding"/>
    <property type="match status" value="1"/>
</dbReference>
<organism evidence="4 5">
    <name type="scientific">Kiloniella spongiae</name>
    <dbReference type="NCBI Taxonomy" id="1489064"/>
    <lineage>
        <taxon>Bacteria</taxon>
        <taxon>Pseudomonadati</taxon>
        <taxon>Pseudomonadota</taxon>
        <taxon>Alphaproteobacteria</taxon>
        <taxon>Rhodospirillales</taxon>
        <taxon>Kiloniellaceae</taxon>
        <taxon>Kiloniella</taxon>
    </lineage>
</organism>
<dbReference type="RefSeq" id="WP_047765220.1">
    <property type="nucleotide sequence ID" value="NZ_LAQL01000010.1"/>
</dbReference>
<dbReference type="SUPFAM" id="SSF51735">
    <property type="entry name" value="NAD(P)-binding Rossmann-fold domains"/>
    <property type="match status" value="1"/>
</dbReference>
<reference evidence="4 5" key="1">
    <citation type="submission" date="2015-03" db="EMBL/GenBank/DDBJ databases">
        <title>Genome Sequence of Kiloniella spongiae MEBiC09566, isolated from a marine sponge.</title>
        <authorList>
            <person name="Shao Z."/>
            <person name="Wang L."/>
            <person name="Li X."/>
        </authorList>
    </citation>
    <scope>NUCLEOTIDE SEQUENCE [LARGE SCALE GENOMIC DNA]</scope>
    <source>
        <strain evidence="4 5">MEBiC09566</strain>
    </source>
</reference>
<name>A0A0H2MT62_9PROT</name>
<dbReference type="AlphaFoldDB" id="A0A0H2MT62"/>
<keyword evidence="5" id="KW-1185">Reference proteome</keyword>
<dbReference type="SUPFAM" id="SSF56059">
    <property type="entry name" value="Glutathione synthetase ATP-binding domain-like"/>
    <property type="match status" value="1"/>
</dbReference>
<dbReference type="Gene3D" id="3.30.470.20">
    <property type="entry name" value="ATP-grasp fold, B domain"/>
    <property type="match status" value="1"/>
</dbReference>
<evidence type="ECO:0000256" key="2">
    <source>
        <dbReference type="PROSITE-ProRule" id="PRU00409"/>
    </source>
</evidence>
<dbReference type="FunFam" id="3.40.50.261:FF:000021">
    <property type="entry name" value="Acetyl-CoA synthetase, putative"/>
    <property type="match status" value="1"/>
</dbReference>
<dbReference type="Pfam" id="PF13607">
    <property type="entry name" value="Succ_CoA_lig"/>
    <property type="match status" value="1"/>
</dbReference>
<protein>
    <submittedName>
        <fullName evidence="4">Acyl-CoA synthetase</fullName>
    </submittedName>
</protein>